<dbReference type="GO" id="GO:0002161">
    <property type="term" value="F:aminoacyl-tRNA deacylase activity"/>
    <property type="evidence" value="ECO:0007669"/>
    <property type="project" value="InterPro"/>
</dbReference>
<evidence type="ECO:0000256" key="4">
    <source>
        <dbReference type="ARBA" id="ARBA00011245"/>
    </source>
</evidence>
<dbReference type="GO" id="GO:0004822">
    <property type="term" value="F:isoleucine-tRNA ligase activity"/>
    <property type="evidence" value="ECO:0007669"/>
    <property type="project" value="UniProtKB-UniRule"/>
</dbReference>
<evidence type="ECO:0000256" key="6">
    <source>
        <dbReference type="ARBA" id="ARBA00022598"/>
    </source>
</evidence>
<evidence type="ECO:0000256" key="12">
    <source>
        <dbReference type="ARBA" id="ARBA00023146"/>
    </source>
</evidence>
<evidence type="ECO:0000256" key="15">
    <source>
        <dbReference type="HAMAP-Rule" id="MF_02003"/>
    </source>
</evidence>
<keyword evidence="8 15" id="KW-0547">Nucleotide-binding</keyword>
<feature type="binding site" evidence="15">
    <location>
        <position position="597"/>
    </location>
    <ligand>
        <name>ATP</name>
        <dbReference type="ChEBI" id="CHEBI:30616"/>
    </ligand>
</feature>
<proteinExistence type="inferred from homology"/>
<feature type="domain" description="Methionyl/Valyl/Leucyl/Isoleucyl-tRNA synthetase anticodon-binding" evidence="17">
    <location>
        <begin position="678"/>
        <end position="825"/>
    </location>
</feature>
<comment type="caution">
    <text evidence="18">The sequence shown here is derived from an EMBL/GenBank/DDBJ whole genome shotgun (WGS) entry which is preliminary data.</text>
</comment>
<dbReference type="GO" id="GO:0005524">
    <property type="term" value="F:ATP binding"/>
    <property type="evidence" value="ECO:0007669"/>
    <property type="project" value="UniProtKB-UniRule"/>
</dbReference>
<comment type="function">
    <text evidence="13 15">Catalyzes the attachment of isoleucine to tRNA(Ile). As IleRS can inadvertently accommodate and process structurally similar amino acids such as valine, to avoid such errors it has two additional distinct tRNA(Ile)-dependent editing activities. One activity is designated as 'pretransfer' editing and involves the hydrolysis of activated Val-AMP. The other activity is designated 'posttransfer' editing and involves deacylation of mischarged Val-tRNA(Ile).</text>
</comment>
<keyword evidence="11 15" id="KW-0648">Protein biosynthesis</keyword>
<dbReference type="InterPro" id="IPR001412">
    <property type="entry name" value="aa-tRNA-synth_I_CS"/>
</dbReference>
<evidence type="ECO:0000313" key="18">
    <source>
        <dbReference type="EMBL" id="PIZ92268.1"/>
    </source>
</evidence>
<reference evidence="19" key="1">
    <citation type="submission" date="2017-09" db="EMBL/GenBank/DDBJ databases">
        <title>Depth-based differentiation of microbial function through sediment-hosted aquifers and enrichment of novel symbionts in the deep terrestrial subsurface.</title>
        <authorList>
            <person name="Probst A.J."/>
            <person name="Ladd B."/>
            <person name="Jarett J.K."/>
            <person name="Geller-Mcgrath D.E."/>
            <person name="Sieber C.M.K."/>
            <person name="Emerson J.B."/>
            <person name="Anantharaman K."/>
            <person name="Thomas B.C."/>
            <person name="Malmstrom R."/>
            <person name="Stieglmeier M."/>
            <person name="Klingl A."/>
            <person name="Woyke T."/>
            <person name="Ryan C.M."/>
            <person name="Banfield J.F."/>
        </authorList>
    </citation>
    <scope>NUCLEOTIDE SEQUENCE [LARGE SCALE GENOMIC DNA]</scope>
</reference>
<dbReference type="InterPro" id="IPR023586">
    <property type="entry name" value="Ile-tRNA-ligase_type2"/>
</dbReference>
<evidence type="ECO:0000256" key="5">
    <source>
        <dbReference type="ARBA" id="ARBA00022490"/>
    </source>
</evidence>
<evidence type="ECO:0000259" key="17">
    <source>
        <dbReference type="Pfam" id="PF08264"/>
    </source>
</evidence>
<organism evidence="18 19">
    <name type="scientific">Candidatus Magasanikbacteria bacterium CG_4_10_14_0_2_um_filter_41_31</name>
    <dbReference type="NCBI Taxonomy" id="1974639"/>
    <lineage>
        <taxon>Bacteria</taxon>
        <taxon>Candidatus Magasanikiibacteriota</taxon>
    </lineage>
</organism>
<evidence type="ECO:0000256" key="13">
    <source>
        <dbReference type="ARBA" id="ARBA00025217"/>
    </source>
</evidence>
<dbReference type="GO" id="GO:0000049">
    <property type="term" value="F:tRNA binding"/>
    <property type="evidence" value="ECO:0007669"/>
    <property type="project" value="InterPro"/>
</dbReference>
<keyword evidence="6 15" id="KW-0436">Ligase</keyword>
<dbReference type="Gene3D" id="1.10.730.10">
    <property type="entry name" value="Isoleucyl-tRNA Synthetase, Domain 1"/>
    <property type="match status" value="1"/>
</dbReference>
<dbReference type="Pfam" id="PF19302">
    <property type="entry name" value="DUF5915"/>
    <property type="match status" value="1"/>
</dbReference>
<feature type="short sequence motif" description="'HIGH' region" evidence="15">
    <location>
        <begin position="42"/>
        <end position="52"/>
    </location>
</feature>
<evidence type="ECO:0000256" key="11">
    <source>
        <dbReference type="ARBA" id="ARBA00022917"/>
    </source>
</evidence>
<dbReference type="GO" id="GO:0008270">
    <property type="term" value="F:zinc ion binding"/>
    <property type="evidence" value="ECO:0007669"/>
    <property type="project" value="UniProtKB-UniRule"/>
</dbReference>
<dbReference type="Pfam" id="PF00133">
    <property type="entry name" value="tRNA-synt_1"/>
    <property type="match status" value="1"/>
</dbReference>
<dbReference type="Gene3D" id="3.40.50.620">
    <property type="entry name" value="HUPs"/>
    <property type="match status" value="2"/>
</dbReference>
<dbReference type="InterPro" id="IPR002300">
    <property type="entry name" value="aa-tRNA-synth_Ia"/>
</dbReference>
<dbReference type="InterPro" id="IPR014729">
    <property type="entry name" value="Rossmann-like_a/b/a_fold"/>
</dbReference>
<comment type="similarity">
    <text evidence="3 15">Belongs to the class-I aminoacyl-tRNA synthetase family. IleS type 2 subfamily.</text>
</comment>
<dbReference type="EC" id="6.1.1.5" evidence="15"/>
<dbReference type="InterPro" id="IPR033709">
    <property type="entry name" value="Anticodon_Ile_ABEc"/>
</dbReference>
<evidence type="ECO:0000256" key="2">
    <source>
        <dbReference type="ARBA" id="ARBA00004496"/>
    </source>
</evidence>
<dbReference type="SUPFAM" id="SSF47323">
    <property type="entry name" value="Anticodon-binding domain of a subclass of class I aminoacyl-tRNA synthetases"/>
    <property type="match status" value="1"/>
</dbReference>
<comment type="catalytic activity">
    <reaction evidence="14 15">
        <text>tRNA(Ile) + L-isoleucine + ATP = L-isoleucyl-tRNA(Ile) + AMP + diphosphate</text>
        <dbReference type="Rhea" id="RHEA:11060"/>
        <dbReference type="Rhea" id="RHEA-COMP:9666"/>
        <dbReference type="Rhea" id="RHEA-COMP:9695"/>
        <dbReference type="ChEBI" id="CHEBI:30616"/>
        <dbReference type="ChEBI" id="CHEBI:33019"/>
        <dbReference type="ChEBI" id="CHEBI:58045"/>
        <dbReference type="ChEBI" id="CHEBI:78442"/>
        <dbReference type="ChEBI" id="CHEBI:78528"/>
        <dbReference type="ChEBI" id="CHEBI:456215"/>
        <dbReference type="EC" id="6.1.1.5"/>
    </reaction>
</comment>
<feature type="short sequence motif" description="'KMSKS' region" evidence="15">
    <location>
        <begin position="594"/>
        <end position="598"/>
    </location>
</feature>
<evidence type="ECO:0000256" key="9">
    <source>
        <dbReference type="ARBA" id="ARBA00022833"/>
    </source>
</evidence>
<dbReference type="CDD" id="cd07961">
    <property type="entry name" value="Anticodon_Ia_Ile_ABEc"/>
    <property type="match status" value="1"/>
</dbReference>
<dbReference type="GO" id="GO:0006428">
    <property type="term" value="P:isoleucyl-tRNA aminoacylation"/>
    <property type="evidence" value="ECO:0007669"/>
    <property type="project" value="UniProtKB-UniRule"/>
</dbReference>
<evidence type="ECO:0000259" key="16">
    <source>
        <dbReference type="Pfam" id="PF00133"/>
    </source>
</evidence>
<dbReference type="Proteomes" id="UP000230078">
    <property type="component" value="Unassembled WGS sequence"/>
</dbReference>
<evidence type="ECO:0000313" key="19">
    <source>
        <dbReference type="Proteomes" id="UP000230078"/>
    </source>
</evidence>
<keyword evidence="12 15" id="KW-0030">Aminoacyl-tRNA synthetase</keyword>
<dbReference type="GO" id="GO:0005737">
    <property type="term" value="C:cytoplasm"/>
    <property type="evidence" value="ECO:0007669"/>
    <property type="project" value="UniProtKB-SubCell"/>
</dbReference>
<dbReference type="InterPro" id="IPR009080">
    <property type="entry name" value="tRNAsynth_Ia_anticodon-bd"/>
</dbReference>
<dbReference type="NCBIfam" id="TIGR00392">
    <property type="entry name" value="ileS"/>
    <property type="match status" value="1"/>
</dbReference>
<sequence>MPYNASKHEHEILSFWKENDTFQKSIDQRSADNAYVFYDGPPFATGLPHYGHIVGSVMKDVVPRYQTMKGHRVNRVWGWDCHGLPIENIVEKELGTKSKKDIEDMGVEKFNELCRSKVLGYVSEWEKTIHRLGRWVDMKHAYRTMDVKYMESVWWVFKELWDAGYIYKGYKPMHICPRCETTLSQQEVSEGYKDIKDISVTAKFRLTNAKEKLDIDGDAYLLAWTTTPWTLPGNVLIAVGEDLEYSVMKFEDAHYVVAKDLLMANFEGKEFEVLAQVRGKDLVGLTYEPLFPYYADSENSFRVVTADFVTTDDGTGLVHLAPAFGTDDYEVFKKEKVPFIQHVGMDGLFKKEVTDFAGMHVKPVEDHMATDIEIVKWLAYNGKLFAKKKYEHSYPHCWRCDTPLLNYATDSWFVDVTKVKEKALELAEDINWSPAHIKEGRFGKWLEGARDWSISRQRFWASVIPIWQSEDGDQICIGSVEELETLSGQKVDDLHKHIVDKITFEKDGKTYTRVPDVLDTWFDSGSMPYAQVHYPFEHPEVFEQGFPAECIAEGQDQTRAWFYYLHIIASAIKGKPAFKNVIVNGIVLAEDGKKMSKKLKNYPDPNELLEKYGADALRYYLVTSPVMQAENLNFVETGVREVYNKVVNTLWNVVEFYMMFADGRQSTDDSQQSQHVLDRWILARLAELKKAVTDGMEAYNLPEASRPIMDFILDLSQWYVRRSRDRFKGDDEVDKAAAVATLGHVLLELSKVMAPFTPFLAEKIYQEIKKSKNLEIESVHLVEWPNVEDKIETDVLKNMSMTRELASRVLFGRKLKKINSRQPLSKLMIGSNYEIPPEYQEVLKEEINVKEIISLDLSEYEKDESAWFEIRLFPETPEETILLQIEITDDLKKEGLVREVVRAVNQMRKDQGLTREDRVVLLYKTDDAFLQSVFIDFKEELMSSVLADDIVEGDGENVGLSGHEVRLGLKKV</sequence>
<keyword evidence="10 15" id="KW-0067">ATP-binding</keyword>
<dbReference type="AlphaFoldDB" id="A0A2M7V1R9"/>
<feature type="domain" description="Aminoacyl-tRNA synthetase class Ia" evidence="16">
    <location>
        <begin position="12"/>
        <end position="632"/>
    </location>
</feature>
<comment type="cofactor">
    <cofactor evidence="1 15">
        <name>Zn(2+)</name>
        <dbReference type="ChEBI" id="CHEBI:29105"/>
    </cofactor>
</comment>
<evidence type="ECO:0000256" key="1">
    <source>
        <dbReference type="ARBA" id="ARBA00001947"/>
    </source>
</evidence>
<dbReference type="InterPro" id="IPR013155">
    <property type="entry name" value="M/V/L/I-tRNA-synth_anticd-bd"/>
</dbReference>
<dbReference type="FunFam" id="3.40.50.620:FF:000075">
    <property type="entry name" value="Isoleucine--tRNA ligase"/>
    <property type="match status" value="1"/>
</dbReference>
<dbReference type="PANTHER" id="PTHR42780">
    <property type="entry name" value="SOLEUCYL-TRNA SYNTHETASE"/>
    <property type="match status" value="1"/>
</dbReference>
<keyword evidence="9 15" id="KW-0862">Zinc</keyword>
<dbReference type="PRINTS" id="PR00984">
    <property type="entry name" value="TRNASYNTHILE"/>
</dbReference>
<evidence type="ECO:0000256" key="14">
    <source>
        <dbReference type="ARBA" id="ARBA00048359"/>
    </source>
</evidence>
<comment type="subcellular location">
    <subcellularLocation>
        <location evidence="2 15">Cytoplasm</location>
    </subcellularLocation>
</comment>
<name>A0A2M7V1R9_9BACT</name>
<dbReference type="HAMAP" id="MF_02003">
    <property type="entry name" value="Ile_tRNA_synth_type2"/>
    <property type="match status" value="1"/>
</dbReference>
<dbReference type="PROSITE" id="PS00178">
    <property type="entry name" value="AA_TRNA_LIGASE_I"/>
    <property type="match status" value="1"/>
</dbReference>
<evidence type="ECO:0000256" key="8">
    <source>
        <dbReference type="ARBA" id="ARBA00022741"/>
    </source>
</evidence>
<evidence type="ECO:0000256" key="10">
    <source>
        <dbReference type="ARBA" id="ARBA00022840"/>
    </source>
</evidence>
<comment type="domain">
    <text evidence="15">IleRS has two distinct active sites: one for aminoacylation and one for editing. The misactivated valine is translocated from the active site to the editing site, which sterically excludes the correctly activated isoleucine. The single editing site contains two valyl binding pockets, one specific for each substrate (Val-AMP or Val-tRNA(Ile)).</text>
</comment>
<dbReference type="EMBL" id="PFPI01000063">
    <property type="protein sequence ID" value="PIZ92268.1"/>
    <property type="molecule type" value="Genomic_DNA"/>
</dbReference>
<dbReference type="CDD" id="cd00818">
    <property type="entry name" value="IleRS_core"/>
    <property type="match status" value="1"/>
</dbReference>
<dbReference type="InterPro" id="IPR009008">
    <property type="entry name" value="Val/Leu/Ile-tRNA-synth_edit"/>
</dbReference>
<comment type="subunit">
    <text evidence="4 15">Monomer.</text>
</comment>
<evidence type="ECO:0000256" key="7">
    <source>
        <dbReference type="ARBA" id="ARBA00022723"/>
    </source>
</evidence>
<dbReference type="Pfam" id="PF08264">
    <property type="entry name" value="Anticodon_1"/>
    <property type="match status" value="1"/>
</dbReference>
<dbReference type="SUPFAM" id="SSF50677">
    <property type="entry name" value="ValRS/IleRS/LeuRS editing domain"/>
    <property type="match status" value="1"/>
</dbReference>
<dbReference type="FunFam" id="3.40.50.620:FF:000063">
    <property type="entry name" value="Isoleucine--tRNA ligase"/>
    <property type="match status" value="1"/>
</dbReference>
<evidence type="ECO:0000256" key="3">
    <source>
        <dbReference type="ARBA" id="ARBA00007078"/>
    </source>
</evidence>
<keyword evidence="7 15" id="KW-0479">Metal-binding</keyword>
<dbReference type="PANTHER" id="PTHR42780:SF1">
    <property type="entry name" value="ISOLEUCINE--TRNA LIGASE, CYTOPLASMIC"/>
    <property type="match status" value="1"/>
</dbReference>
<dbReference type="InterPro" id="IPR002301">
    <property type="entry name" value="Ile-tRNA-ligase"/>
</dbReference>
<accession>A0A2M7V1R9</accession>
<dbReference type="SUPFAM" id="SSF52374">
    <property type="entry name" value="Nucleotidylyl transferase"/>
    <property type="match status" value="1"/>
</dbReference>
<gene>
    <name evidence="15" type="primary">ileS</name>
    <name evidence="18" type="ORF">COX83_04665</name>
</gene>
<keyword evidence="5 15" id="KW-0963">Cytoplasm</keyword>
<protein>
    <recommendedName>
        <fullName evidence="15">Isoleucine--tRNA ligase</fullName>
        <ecNumber evidence="15">6.1.1.5</ecNumber>
    </recommendedName>
    <alternativeName>
        <fullName evidence="15">Isoleucyl-tRNA synthetase</fullName>
        <shortName evidence="15">IleRS</shortName>
    </alternativeName>
</protein>